<dbReference type="GeneID" id="99775369"/>
<dbReference type="RefSeq" id="WP_101624029.1">
    <property type="nucleotide sequence ID" value="NZ_FXZC01000003.1"/>
</dbReference>
<organism evidence="1 2">
    <name type="scientific">Brevibacterium casei CIP 102111</name>
    <dbReference type="NCBI Taxonomy" id="1255625"/>
    <lineage>
        <taxon>Bacteria</taxon>
        <taxon>Bacillati</taxon>
        <taxon>Actinomycetota</taxon>
        <taxon>Actinomycetes</taxon>
        <taxon>Micrococcales</taxon>
        <taxon>Brevibacteriaceae</taxon>
        <taxon>Brevibacterium</taxon>
    </lineage>
</organism>
<reference evidence="1 2" key="1">
    <citation type="submission" date="2017-03" db="EMBL/GenBank/DDBJ databases">
        <authorList>
            <person name="Afonso C.L."/>
            <person name="Miller P.J."/>
            <person name="Scott M.A."/>
            <person name="Spackman E."/>
            <person name="Goraichik I."/>
            <person name="Dimitrov K.M."/>
            <person name="Suarez D.L."/>
            <person name="Swayne D.E."/>
        </authorList>
    </citation>
    <scope>NUCLEOTIDE SEQUENCE [LARGE SCALE GENOMIC DNA]</scope>
    <source>
        <strain evidence="1 2">CIP 102111</strain>
    </source>
</reference>
<evidence type="ECO:0000313" key="2">
    <source>
        <dbReference type="Proteomes" id="UP000234333"/>
    </source>
</evidence>
<protein>
    <submittedName>
        <fullName evidence="1">Uncharacterized protein</fullName>
    </submittedName>
</protein>
<dbReference type="AlphaFoldDB" id="A0A2H1IVX3"/>
<sequence length="117" mass="13491">MTAPDWMTEYQAFKTLTSHANGEYIRFYLTTGRDGIIYTHSQLPDGAGLPRYSCRLTAADGTELTLTLNDWTDRLDDVATEVRAWIRAHVNLRGCTINNSRYQGDPYWRTELLRDNE</sequence>
<proteinExistence type="predicted"/>
<evidence type="ECO:0000313" key="1">
    <source>
        <dbReference type="EMBL" id="SMX79336.1"/>
    </source>
</evidence>
<accession>A0A2H1IVX3</accession>
<dbReference type="EMBL" id="FXZC01000003">
    <property type="protein sequence ID" value="SMX79336.1"/>
    <property type="molecule type" value="Genomic_DNA"/>
</dbReference>
<name>A0A2H1IVX3_9MICO</name>
<gene>
    <name evidence="1" type="ORF">BC102111_01643</name>
</gene>
<dbReference type="Proteomes" id="UP000234333">
    <property type="component" value="Unassembled WGS sequence"/>
</dbReference>